<feature type="domain" description="Phosphotyrosine protein phosphatase I" evidence="3">
    <location>
        <begin position="38"/>
        <end position="172"/>
    </location>
</feature>
<dbReference type="InterPro" id="IPR023485">
    <property type="entry name" value="Ptyr_pPase"/>
</dbReference>
<dbReference type="SUPFAM" id="SSF52788">
    <property type="entry name" value="Phosphotyrosine protein phosphatases I"/>
    <property type="match status" value="1"/>
</dbReference>
<dbReference type="AlphaFoldDB" id="A0A1H6ID14"/>
<dbReference type="EMBL" id="FNWU01000002">
    <property type="protein sequence ID" value="SEH46692.1"/>
    <property type="molecule type" value="Genomic_DNA"/>
</dbReference>
<name>A0A1H6ID14_9EURY</name>
<evidence type="ECO:0000313" key="5">
    <source>
        <dbReference type="Proteomes" id="UP000199215"/>
    </source>
</evidence>
<dbReference type="GO" id="GO:0046685">
    <property type="term" value="P:response to arsenic-containing substance"/>
    <property type="evidence" value="ECO:0007669"/>
    <property type="project" value="UniProtKB-KW"/>
</dbReference>
<dbReference type="PANTHER" id="PTHR43428">
    <property type="entry name" value="ARSENATE REDUCTASE"/>
    <property type="match status" value="1"/>
</dbReference>
<feature type="compositionally biased region" description="Basic and acidic residues" evidence="2">
    <location>
        <begin position="11"/>
        <end position="23"/>
    </location>
</feature>
<dbReference type="Proteomes" id="UP000199215">
    <property type="component" value="Unassembled WGS sequence"/>
</dbReference>
<dbReference type="PANTHER" id="PTHR43428:SF1">
    <property type="entry name" value="ARSENATE REDUCTASE"/>
    <property type="match status" value="1"/>
</dbReference>
<reference evidence="4 5" key="1">
    <citation type="submission" date="2016-10" db="EMBL/GenBank/DDBJ databases">
        <authorList>
            <person name="de Groot N.N."/>
        </authorList>
    </citation>
    <scope>NUCLEOTIDE SEQUENCE [LARGE SCALE GENOMIC DNA]</scope>
    <source>
        <strain evidence="4 5">IBRC-M10418</strain>
    </source>
</reference>
<evidence type="ECO:0000313" key="4">
    <source>
        <dbReference type="EMBL" id="SEH46692.1"/>
    </source>
</evidence>
<keyword evidence="1" id="KW-0059">Arsenical resistance</keyword>
<gene>
    <name evidence="4" type="ORF">SAMN05192561_102189</name>
</gene>
<evidence type="ECO:0000259" key="3">
    <source>
        <dbReference type="SMART" id="SM00226"/>
    </source>
</evidence>
<organism evidence="4 5">
    <name type="scientific">Halopenitus malekzadehii</name>
    <dbReference type="NCBI Taxonomy" id="1267564"/>
    <lineage>
        <taxon>Archaea</taxon>
        <taxon>Methanobacteriati</taxon>
        <taxon>Methanobacteriota</taxon>
        <taxon>Stenosarchaea group</taxon>
        <taxon>Halobacteria</taxon>
        <taxon>Halobacteriales</taxon>
        <taxon>Haloferacaceae</taxon>
        <taxon>Halopenitus</taxon>
    </lineage>
</organism>
<dbReference type="OrthoDB" id="295776at2157"/>
<sequence length="180" mass="19551">MPPEPNATDRTATDRTATDRTVDSTDATCSNDADDDPVRIAFMCVRNAGRSQMATAVAERERERRGLTDRVEIATGGTQPADHVHEEVVEVMAEVGIDLSNRTPTAITIEELRSCDYVATMGCSTLDVGELGADANVDVRDWALLDPDGEDLDRVREIREEIAGRVEDLFAEIAADDDAA</sequence>
<dbReference type="STRING" id="1267564.SAMN05192561_102189"/>
<protein>
    <submittedName>
        <fullName evidence="4">Protein-tyrosine-phosphatase</fullName>
    </submittedName>
</protein>
<dbReference type="Gene3D" id="3.40.50.2300">
    <property type="match status" value="1"/>
</dbReference>
<dbReference type="SMART" id="SM00226">
    <property type="entry name" value="LMWPc"/>
    <property type="match status" value="1"/>
</dbReference>
<keyword evidence="5" id="KW-1185">Reference proteome</keyword>
<evidence type="ECO:0000256" key="2">
    <source>
        <dbReference type="SAM" id="MobiDB-lite"/>
    </source>
</evidence>
<proteinExistence type="predicted"/>
<dbReference type="Pfam" id="PF01451">
    <property type="entry name" value="LMWPc"/>
    <property type="match status" value="1"/>
</dbReference>
<evidence type="ECO:0000256" key="1">
    <source>
        <dbReference type="ARBA" id="ARBA00022849"/>
    </source>
</evidence>
<accession>A0A1H6ID14</accession>
<dbReference type="InterPro" id="IPR036196">
    <property type="entry name" value="Ptyr_pPase_sf"/>
</dbReference>
<feature type="region of interest" description="Disordered" evidence="2">
    <location>
        <begin position="1"/>
        <end position="32"/>
    </location>
</feature>